<dbReference type="Proteomes" id="UP001054252">
    <property type="component" value="Unassembled WGS sequence"/>
</dbReference>
<accession>A0AAV5J9Q3</accession>
<name>A0AAV5J9Q3_9ROSI</name>
<dbReference type="AlphaFoldDB" id="A0AAV5J9Q3"/>
<comment type="caution">
    <text evidence="2">The sequence shown here is derived from an EMBL/GenBank/DDBJ whole genome shotgun (WGS) entry which is preliminary data.</text>
</comment>
<keyword evidence="3" id="KW-1185">Reference proteome</keyword>
<evidence type="ECO:0000313" key="2">
    <source>
        <dbReference type="EMBL" id="GKV11344.1"/>
    </source>
</evidence>
<feature type="domain" description="DUF4218" evidence="1">
    <location>
        <begin position="230"/>
        <end position="262"/>
    </location>
</feature>
<evidence type="ECO:0000313" key="3">
    <source>
        <dbReference type="Proteomes" id="UP001054252"/>
    </source>
</evidence>
<reference evidence="2 3" key="1">
    <citation type="journal article" date="2021" name="Commun. Biol.">
        <title>The genome of Shorea leprosula (Dipterocarpaceae) highlights the ecological relevance of drought in aseasonal tropical rainforests.</title>
        <authorList>
            <person name="Ng K.K.S."/>
            <person name="Kobayashi M.J."/>
            <person name="Fawcett J.A."/>
            <person name="Hatakeyama M."/>
            <person name="Paape T."/>
            <person name="Ng C.H."/>
            <person name="Ang C.C."/>
            <person name="Tnah L.H."/>
            <person name="Lee C.T."/>
            <person name="Nishiyama T."/>
            <person name="Sese J."/>
            <person name="O'Brien M.J."/>
            <person name="Copetti D."/>
            <person name="Mohd Noor M.I."/>
            <person name="Ong R.C."/>
            <person name="Putra M."/>
            <person name="Sireger I.Z."/>
            <person name="Indrioko S."/>
            <person name="Kosugi Y."/>
            <person name="Izuno A."/>
            <person name="Isagi Y."/>
            <person name="Lee S.L."/>
            <person name="Shimizu K.K."/>
        </authorList>
    </citation>
    <scope>NUCLEOTIDE SEQUENCE [LARGE SCALE GENOMIC DNA]</scope>
    <source>
        <strain evidence="2">214</strain>
    </source>
</reference>
<organism evidence="2 3">
    <name type="scientific">Rubroshorea leprosula</name>
    <dbReference type="NCBI Taxonomy" id="152421"/>
    <lineage>
        <taxon>Eukaryota</taxon>
        <taxon>Viridiplantae</taxon>
        <taxon>Streptophyta</taxon>
        <taxon>Embryophyta</taxon>
        <taxon>Tracheophyta</taxon>
        <taxon>Spermatophyta</taxon>
        <taxon>Magnoliopsida</taxon>
        <taxon>eudicotyledons</taxon>
        <taxon>Gunneridae</taxon>
        <taxon>Pentapetalae</taxon>
        <taxon>rosids</taxon>
        <taxon>malvids</taxon>
        <taxon>Malvales</taxon>
        <taxon>Dipterocarpaceae</taxon>
        <taxon>Rubroshorea</taxon>
    </lineage>
</organism>
<evidence type="ECO:0000259" key="1">
    <source>
        <dbReference type="Pfam" id="PF13960"/>
    </source>
</evidence>
<gene>
    <name evidence="2" type="ORF">SLEP1_g22608</name>
</gene>
<dbReference type="InterPro" id="IPR025452">
    <property type="entry name" value="DUF4218"/>
</dbReference>
<dbReference type="EMBL" id="BPVZ01000034">
    <property type="protein sequence ID" value="GKV11344.1"/>
    <property type="molecule type" value="Genomic_DNA"/>
</dbReference>
<proteinExistence type="predicted"/>
<sequence>MNGFMDGYFIWKRRGEIIHRKWRCTQVGESSSAAAATATMNNVPSVNQLRDMLHDAMAPNFFNNEKSVTGVEDATQFDTSFDNLYGVSTESIFEELRGDAKEFFDLLRATDTPLFEGCDDAVTVLKWVCELMSAKTLFNMSVTNWDYVLKCSLMTFKKVDREKLPTDYYSAKKMLRHQGLKYKKKTTEHMTWHLNCYNENEKIFPPTCGEAWKHFDSTHPEFASELRNVSMEHLAIHLPYEARVGGSVQFGWMYPFERFIEIHEEVDVGEGIGEEDEEGEWEDFETSEEENIETYVEENDSSDEPSLSMMRIHLWLLPSRDRDGGQTTDCGPVVGESPRCLHIVRIGPLCALGHVLEYIQSRIKFKHALSELKAKCSKRSFQVKPPNMNLELWVRLVYLLSRPKTQFRDATDAVHS</sequence>
<dbReference type="Pfam" id="PF13960">
    <property type="entry name" value="DUF4218"/>
    <property type="match status" value="1"/>
</dbReference>
<protein>
    <recommendedName>
        <fullName evidence="1">DUF4218 domain-containing protein</fullName>
    </recommendedName>
</protein>